<reference evidence="3 4" key="1">
    <citation type="journal article" date="2013" name="Genome Biol. Evol.">
        <title>Genomes of Stigonematalean cyanobacteria (subsection V) and the evolution of oxygenic photosynthesis from prokaryotes to plastids.</title>
        <authorList>
            <person name="Dagan T."/>
            <person name="Roettger M."/>
            <person name="Stucken K."/>
            <person name="Landan G."/>
            <person name="Koch R."/>
            <person name="Major P."/>
            <person name="Gould S.B."/>
            <person name="Goremykin V.V."/>
            <person name="Rippka R."/>
            <person name="Tandeau de Marsac N."/>
            <person name="Gugger M."/>
            <person name="Lockhart P.J."/>
            <person name="Allen J.F."/>
            <person name="Brune I."/>
            <person name="Maus I."/>
            <person name="Puhler A."/>
            <person name="Martin W.F."/>
        </authorList>
    </citation>
    <scope>NUCLEOTIDE SEQUENCE [LARGE SCALE GENOMIC DNA]</scope>
    <source>
        <strain evidence="3 4">PCC 7110</strain>
    </source>
</reference>
<dbReference type="Pfam" id="PF05226">
    <property type="entry name" value="CHASE2"/>
    <property type="match status" value="1"/>
</dbReference>
<keyword evidence="1" id="KW-0472">Membrane</keyword>
<feature type="transmembrane region" description="Helical" evidence="1">
    <location>
        <begin position="357"/>
        <end position="379"/>
    </location>
</feature>
<feature type="transmembrane region" description="Helical" evidence="1">
    <location>
        <begin position="323"/>
        <end position="345"/>
    </location>
</feature>
<evidence type="ECO:0000256" key="1">
    <source>
        <dbReference type="SAM" id="Phobius"/>
    </source>
</evidence>
<keyword evidence="1" id="KW-0812">Transmembrane</keyword>
<dbReference type="RefSeq" id="WP_017749963.1">
    <property type="nucleotide sequence ID" value="NZ_KQ976354.1"/>
</dbReference>
<dbReference type="SMART" id="SM01080">
    <property type="entry name" value="CHASE2"/>
    <property type="match status" value="1"/>
</dbReference>
<dbReference type="AlphaFoldDB" id="A0A139X687"/>
<evidence type="ECO:0000313" key="3">
    <source>
        <dbReference type="EMBL" id="KYC40227.1"/>
    </source>
</evidence>
<name>A0A139X687_9CYAN</name>
<dbReference type="Proteomes" id="UP000076925">
    <property type="component" value="Unassembled WGS sequence"/>
</dbReference>
<dbReference type="STRING" id="128403.WA1_27205"/>
<organism evidence="3 4">
    <name type="scientific">Scytonema hofmannii PCC 7110</name>
    <dbReference type="NCBI Taxonomy" id="128403"/>
    <lineage>
        <taxon>Bacteria</taxon>
        <taxon>Bacillati</taxon>
        <taxon>Cyanobacteriota</taxon>
        <taxon>Cyanophyceae</taxon>
        <taxon>Nostocales</taxon>
        <taxon>Scytonemataceae</taxon>
        <taxon>Scytonema</taxon>
    </lineage>
</organism>
<protein>
    <recommendedName>
        <fullName evidence="2">CHASE2 domain-containing protein</fullName>
    </recommendedName>
</protein>
<evidence type="ECO:0000313" key="4">
    <source>
        <dbReference type="Proteomes" id="UP000076925"/>
    </source>
</evidence>
<sequence length="410" mass="47002">MWVTFLVIFMRFSGLFEGAELWFFDNMMRLQPTGVPDNRLLVIEVTQEDIKAQGKEPRQDSSLTNKNLLEILKKLVDNPKNKPKAIGLDIYRDFENENRELSKIMSEKDNSIFAICNIGDPSQKNKGVEPPDNFSQERLGFSDFFTDQDRIVRRQVLKMANDQKPCRTKTGKQPVIHSLSLQLARHYFKDRIYKDPLDGKNSYLQIGNTVIESLFAEYRGGYSMRTDLRGYQILLKYRKPCLDRVCSLENIAPKVTVTEFLKDDFFQNYNDLKNRIVLIGVTDNSREKPWDTPFSSGGHPIPGVIIHAQMVSQILRAVEDKEALLGVWSIWHEILWIFAWSLVGGTLAQRCRTINSLTMFGGIAFLSLSVICFIIFIFPNVWIPFVPSALSFLSTGGVVLFIRLKPQKSS</sequence>
<gene>
    <name evidence="3" type="ORF">WA1_27205</name>
</gene>
<dbReference type="EMBL" id="ANNX02000030">
    <property type="protein sequence ID" value="KYC40227.1"/>
    <property type="molecule type" value="Genomic_DNA"/>
</dbReference>
<feature type="domain" description="CHASE2" evidence="2">
    <location>
        <begin position="16"/>
        <end position="347"/>
    </location>
</feature>
<accession>A0A139X687</accession>
<dbReference type="InterPro" id="IPR007890">
    <property type="entry name" value="CHASE2"/>
</dbReference>
<feature type="transmembrane region" description="Helical" evidence="1">
    <location>
        <begin position="385"/>
        <end position="404"/>
    </location>
</feature>
<evidence type="ECO:0000259" key="2">
    <source>
        <dbReference type="SMART" id="SM01080"/>
    </source>
</evidence>
<comment type="caution">
    <text evidence="3">The sequence shown here is derived from an EMBL/GenBank/DDBJ whole genome shotgun (WGS) entry which is preliminary data.</text>
</comment>
<keyword evidence="4" id="KW-1185">Reference proteome</keyword>
<keyword evidence="1" id="KW-1133">Transmembrane helix</keyword>
<proteinExistence type="predicted"/>